<dbReference type="EMBL" id="JAROCB010000005">
    <property type="protein sequence ID" value="MDN4598931.1"/>
    <property type="molecule type" value="Genomic_DNA"/>
</dbReference>
<feature type="binding site" evidence="4">
    <location>
        <begin position="105"/>
        <end position="106"/>
    </location>
    <ligand>
        <name>S-adenosyl-L-methionine</name>
        <dbReference type="ChEBI" id="CHEBI:59789"/>
    </ligand>
</feature>
<feature type="compositionally biased region" description="Basic residues" evidence="5">
    <location>
        <begin position="252"/>
        <end position="263"/>
    </location>
</feature>
<dbReference type="GO" id="GO:0008168">
    <property type="term" value="F:methyltransferase activity"/>
    <property type="evidence" value="ECO:0007669"/>
    <property type="project" value="UniProtKB-KW"/>
</dbReference>
<comment type="catalytic activity">
    <reaction evidence="4">
        <text>a 2-demethylmenaquinol + S-adenosyl-L-methionine = a menaquinol + S-adenosyl-L-homocysteine + H(+)</text>
        <dbReference type="Rhea" id="RHEA:42640"/>
        <dbReference type="Rhea" id="RHEA-COMP:9539"/>
        <dbReference type="Rhea" id="RHEA-COMP:9563"/>
        <dbReference type="ChEBI" id="CHEBI:15378"/>
        <dbReference type="ChEBI" id="CHEBI:18151"/>
        <dbReference type="ChEBI" id="CHEBI:55437"/>
        <dbReference type="ChEBI" id="CHEBI:57856"/>
        <dbReference type="ChEBI" id="CHEBI:59789"/>
        <dbReference type="EC" id="2.1.1.163"/>
    </reaction>
</comment>
<protein>
    <recommendedName>
        <fullName evidence="4">Demethylmenaquinone methyltransferase</fullName>
        <ecNumber evidence="4">2.1.1.163</ecNumber>
    </recommendedName>
</protein>
<keyword evidence="1 4" id="KW-0489">Methyltransferase</keyword>
<dbReference type="PANTHER" id="PTHR43591">
    <property type="entry name" value="METHYLTRANSFERASE"/>
    <property type="match status" value="1"/>
</dbReference>
<accession>A0ABT8J1I0</accession>
<dbReference type="SUPFAM" id="SSF53335">
    <property type="entry name" value="S-adenosyl-L-methionine-dependent methyltransferases"/>
    <property type="match status" value="1"/>
</dbReference>
<dbReference type="EC" id="2.1.1.163" evidence="4"/>
<dbReference type="PANTHER" id="PTHR43591:SF24">
    <property type="entry name" value="2-METHOXY-6-POLYPRENYL-1,4-BENZOQUINOL METHYLASE, MITOCHONDRIAL"/>
    <property type="match status" value="1"/>
</dbReference>
<dbReference type="Pfam" id="PF01209">
    <property type="entry name" value="Ubie_methyltran"/>
    <property type="match status" value="1"/>
</dbReference>
<dbReference type="InterPro" id="IPR004033">
    <property type="entry name" value="UbiE/COQ5_MeTrFase"/>
</dbReference>
<dbReference type="GO" id="GO:0032259">
    <property type="term" value="P:methylation"/>
    <property type="evidence" value="ECO:0007669"/>
    <property type="project" value="UniProtKB-KW"/>
</dbReference>
<keyword evidence="6" id="KW-0830">Ubiquinone</keyword>
<dbReference type="PROSITE" id="PS01184">
    <property type="entry name" value="UBIE_2"/>
    <property type="match status" value="1"/>
</dbReference>
<feature type="region of interest" description="Disordered" evidence="5">
    <location>
        <begin position="239"/>
        <end position="343"/>
    </location>
</feature>
<reference evidence="6" key="1">
    <citation type="submission" date="2023-03" db="EMBL/GenBank/DDBJ databases">
        <title>MT1 and MT2 Draft Genomes of Novel Species.</title>
        <authorList>
            <person name="Venkateswaran K."/>
        </authorList>
    </citation>
    <scope>NUCLEOTIDE SEQUENCE</scope>
    <source>
        <strain evidence="6">F6_8S_P_1A</strain>
    </source>
</reference>
<keyword evidence="2 4" id="KW-0808">Transferase</keyword>
<keyword evidence="3 4" id="KW-0949">S-adenosyl-L-methionine</keyword>
<feature type="binding site" evidence="4">
    <location>
        <position position="122"/>
    </location>
    <ligand>
        <name>S-adenosyl-L-methionine</name>
        <dbReference type="ChEBI" id="CHEBI:59789"/>
    </ligand>
</feature>
<comment type="function">
    <text evidence="4">Methyltransferase required for the conversion of demethylmenaquinol (DMKH2) to menaquinol (MKH2).</text>
</comment>
<feature type="binding site" evidence="4">
    <location>
        <position position="80"/>
    </location>
    <ligand>
        <name>S-adenosyl-L-methionine</name>
        <dbReference type="ChEBI" id="CHEBI:59789"/>
    </ligand>
</feature>
<dbReference type="NCBIfam" id="TIGR01934">
    <property type="entry name" value="MenG_MenH_UbiE"/>
    <property type="match status" value="1"/>
</dbReference>
<gene>
    <name evidence="4" type="primary">menG</name>
    <name evidence="6" type="ORF">P5G59_17390</name>
</gene>
<dbReference type="PROSITE" id="PS51608">
    <property type="entry name" value="SAM_MT_UBIE"/>
    <property type="match status" value="1"/>
</dbReference>
<keyword evidence="7" id="KW-1185">Reference proteome</keyword>
<dbReference type="InterPro" id="IPR029063">
    <property type="entry name" value="SAM-dependent_MTases_sf"/>
</dbReference>
<evidence type="ECO:0000256" key="2">
    <source>
        <dbReference type="ARBA" id="ARBA00022679"/>
    </source>
</evidence>
<proteinExistence type="inferred from homology"/>
<feature type="binding site" evidence="4">
    <location>
        <position position="62"/>
    </location>
    <ligand>
        <name>S-adenosyl-L-methionine</name>
        <dbReference type="ChEBI" id="CHEBI:59789"/>
    </ligand>
</feature>
<feature type="compositionally biased region" description="Low complexity" evidence="5">
    <location>
        <begin position="267"/>
        <end position="326"/>
    </location>
</feature>
<evidence type="ECO:0000256" key="1">
    <source>
        <dbReference type="ARBA" id="ARBA00022603"/>
    </source>
</evidence>
<evidence type="ECO:0000313" key="7">
    <source>
        <dbReference type="Proteomes" id="UP001174210"/>
    </source>
</evidence>
<name>A0ABT8J1I0_9MICO</name>
<comment type="caution">
    <text evidence="6">The sequence shown here is derived from an EMBL/GenBank/DDBJ whole genome shotgun (WGS) entry which is preliminary data.</text>
</comment>
<comment type="similarity">
    <text evidence="4">Belongs to the class I-like SAM-binding methyltransferase superfamily. MenG/UbiE family.</text>
</comment>
<organism evidence="6 7">
    <name type="scientific">Leifsonia virtsii</name>
    <dbReference type="NCBI Taxonomy" id="3035915"/>
    <lineage>
        <taxon>Bacteria</taxon>
        <taxon>Bacillati</taxon>
        <taxon>Actinomycetota</taxon>
        <taxon>Actinomycetes</taxon>
        <taxon>Micrococcales</taxon>
        <taxon>Microbacteriaceae</taxon>
        <taxon>Leifsonia</taxon>
    </lineage>
</organism>
<evidence type="ECO:0000313" key="6">
    <source>
        <dbReference type="EMBL" id="MDN4598931.1"/>
    </source>
</evidence>
<evidence type="ECO:0000256" key="3">
    <source>
        <dbReference type="ARBA" id="ARBA00022691"/>
    </source>
</evidence>
<dbReference type="HAMAP" id="MF_01813">
    <property type="entry name" value="MenG_UbiE_methyltr"/>
    <property type="match status" value="1"/>
</dbReference>
<dbReference type="RefSeq" id="WP_301220276.1">
    <property type="nucleotide sequence ID" value="NZ_JAROCB010000005.1"/>
</dbReference>
<dbReference type="Proteomes" id="UP001174210">
    <property type="component" value="Unassembled WGS sequence"/>
</dbReference>
<dbReference type="CDD" id="cd02440">
    <property type="entry name" value="AdoMet_MTases"/>
    <property type="match status" value="1"/>
</dbReference>
<evidence type="ECO:0000256" key="5">
    <source>
        <dbReference type="SAM" id="MobiDB-lite"/>
    </source>
</evidence>
<sequence length="343" mass="35929">MSKADLSKQPAQVAAMFDQVSTRYDRTNAVLSAGNAALWRVATTRAVAPRAGETILDVAAGTGTSSASLARNGASVVAADFSEGMIEVGRRRQADNPFVRFVQADATALPFDDDSFDAVTVSFGLRNIVDPKKALAEFYRVVRPGGRVVVCEFSQPPLAPIRAGYAAYLKYGMPVLARVASSNPAAYEYLMESIQAWPDQQALAGWLREAGFERVAYRNLTAGIVALHRGFKPERAVVEEAPKAAPAAKPKAASKPRTAPKPKPKPEAAAASNPKPAAAPKPSAKPGTQGKAAQAKPAQPKATQPKPAAAPKPASASKPKPTATQKPKPKPTDSASAVPSEGE</sequence>
<evidence type="ECO:0000256" key="4">
    <source>
        <dbReference type="HAMAP-Rule" id="MF_01813"/>
    </source>
</evidence>
<keyword evidence="4" id="KW-0474">Menaquinone biosynthesis</keyword>
<dbReference type="InterPro" id="IPR023576">
    <property type="entry name" value="UbiE/COQ5_MeTrFase_CS"/>
</dbReference>
<dbReference type="Gene3D" id="3.40.50.150">
    <property type="entry name" value="Vaccinia Virus protein VP39"/>
    <property type="match status" value="1"/>
</dbReference>
<comment type="pathway">
    <text evidence="4">Quinol/quinone metabolism; menaquinone biosynthesis; menaquinol from 1,4-dihydroxy-2-naphthoate: step 2/2.</text>
</comment>